<evidence type="ECO:0000313" key="3">
    <source>
        <dbReference type="Proteomes" id="UP000076761"/>
    </source>
</evidence>
<dbReference type="AlphaFoldDB" id="A0A165MXR9"/>
<gene>
    <name evidence="2" type="ORF">NEOLEDRAFT_1246176</name>
</gene>
<sequence>MDSRPNTSRPYQPESRPPGPVVPTASYYEGTPRIMGADEEGIAAFELACSQSEVSYMPADSDDLLSGTASSSIPMHLSSTGTLLATHPSTAYPNDHQVFDSYCSYQPQWASHGSSPAVQESRSSSLGQGPQRDESEWYTTPYSLDSLTSSRSLHSGPLNNPNTWPFAVHDSHYSISSYVNETQTAGPSTSQPVHPARWPPAVPIVISPESSSFRSYQPESSSGFPSSTSIHSSHSLHSEERPSSVPFQPRVSSLDAVSRPGECVGHSPSRSRQAVPVIQVRGGPMLSASAPQQCTFATPSSPLDSNIRQSSEPVLRAPVPQRPTCPLLQSAGCKRPHSPLAQPPDNRSLYHNFRAEPPASSSGFQCADLAHTPSTWSTDTGRNDADDNRRSRKRRMTIAISAHLGMPPAPAEVRYYGNLDLYAVTLPGLAEKCLPAGQTFPQYEDVYQALLYHQAKSLHTGRCYLPEDSETNCLGTGYLRAACVWDPVAEAAFDVVITEIHVSKTFKISSNIRDLFPGPTMRPPGPGINAKTHLSLEKGYPGVKGSHGIFKLKRVWVKIDLSTGEEQELFEGFFSLNVRYSEEHRKRGADRPQKLKFAIPFWAIRAAKDVDGKEIGLVPLLSPLRS</sequence>
<dbReference type="Proteomes" id="UP000076761">
    <property type="component" value="Unassembled WGS sequence"/>
</dbReference>
<feature type="compositionally biased region" description="Polar residues" evidence="1">
    <location>
        <begin position="1"/>
        <end position="10"/>
    </location>
</feature>
<feature type="region of interest" description="Disordered" evidence="1">
    <location>
        <begin position="212"/>
        <end position="274"/>
    </location>
</feature>
<organism evidence="2 3">
    <name type="scientific">Neolentinus lepideus HHB14362 ss-1</name>
    <dbReference type="NCBI Taxonomy" id="1314782"/>
    <lineage>
        <taxon>Eukaryota</taxon>
        <taxon>Fungi</taxon>
        <taxon>Dikarya</taxon>
        <taxon>Basidiomycota</taxon>
        <taxon>Agaricomycotina</taxon>
        <taxon>Agaricomycetes</taxon>
        <taxon>Gloeophyllales</taxon>
        <taxon>Gloeophyllaceae</taxon>
        <taxon>Neolentinus</taxon>
    </lineage>
</organism>
<accession>A0A165MXR9</accession>
<feature type="region of interest" description="Disordered" evidence="1">
    <location>
        <begin position="113"/>
        <end position="137"/>
    </location>
</feature>
<feature type="region of interest" description="Disordered" evidence="1">
    <location>
        <begin position="1"/>
        <end position="25"/>
    </location>
</feature>
<feature type="region of interest" description="Disordered" evidence="1">
    <location>
        <begin position="371"/>
        <end position="392"/>
    </location>
</feature>
<name>A0A165MXR9_9AGAM</name>
<protein>
    <submittedName>
        <fullName evidence="2">Uncharacterized protein</fullName>
    </submittedName>
</protein>
<keyword evidence="3" id="KW-1185">Reference proteome</keyword>
<proteinExistence type="predicted"/>
<evidence type="ECO:0000313" key="2">
    <source>
        <dbReference type="EMBL" id="KZT18910.1"/>
    </source>
</evidence>
<dbReference type="EMBL" id="KV425657">
    <property type="protein sequence ID" value="KZT18910.1"/>
    <property type="molecule type" value="Genomic_DNA"/>
</dbReference>
<reference evidence="2 3" key="1">
    <citation type="journal article" date="2016" name="Mol. Biol. Evol.">
        <title>Comparative Genomics of Early-Diverging Mushroom-Forming Fungi Provides Insights into the Origins of Lignocellulose Decay Capabilities.</title>
        <authorList>
            <person name="Nagy L.G."/>
            <person name="Riley R."/>
            <person name="Tritt A."/>
            <person name="Adam C."/>
            <person name="Daum C."/>
            <person name="Floudas D."/>
            <person name="Sun H."/>
            <person name="Yadav J.S."/>
            <person name="Pangilinan J."/>
            <person name="Larsson K.H."/>
            <person name="Matsuura K."/>
            <person name="Barry K."/>
            <person name="Labutti K."/>
            <person name="Kuo R."/>
            <person name="Ohm R.A."/>
            <person name="Bhattacharya S.S."/>
            <person name="Shirouzu T."/>
            <person name="Yoshinaga Y."/>
            <person name="Martin F.M."/>
            <person name="Grigoriev I.V."/>
            <person name="Hibbett D.S."/>
        </authorList>
    </citation>
    <scope>NUCLEOTIDE SEQUENCE [LARGE SCALE GENOMIC DNA]</scope>
    <source>
        <strain evidence="2 3">HHB14362 ss-1</strain>
    </source>
</reference>
<feature type="compositionally biased region" description="Polar residues" evidence="1">
    <location>
        <begin position="113"/>
        <end position="128"/>
    </location>
</feature>
<evidence type="ECO:0000256" key="1">
    <source>
        <dbReference type="SAM" id="MobiDB-lite"/>
    </source>
</evidence>
<dbReference type="OrthoDB" id="3256283at2759"/>
<feature type="compositionally biased region" description="Low complexity" evidence="1">
    <location>
        <begin position="215"/>
        <end position="235"/>
    </location>
</feature>
<dbReference type="InParanoid" id="A0A165MXR9"/>